<reference evidence="1" key="1">
    <citation type="submission" date="2022-09" db="EMBL/GenBank/DDBJ databases">
        <title>Aureispira anguillicida sp. nov., isolated from Leptocephalus of Japanese eel Anguilla japonica.</title>
        <authorList>
            <person name="Yuasa K."/>
            <person name="Mekata T."/>
            <person name="Ikunari K."/>
        </authorList>
    </citation>
    <scope>NUCLEOTIDE SEQUENCE</scope>
    <source>
        <strain evidence="1">EL160426</strain>
    </source>
</reference>
<proteinExistence type="predicted"/>
<sequence length="58" mass="6756">MKILLFDAMLELLAVAFNKLNGISPMDYFLQKKTCMWLKNSRKKKVGFMKNGFIRGIN</sequence>
<dbReference type="EMBL" id="AP026867">
    <property type="protein sequence ID" value="BDS09389.1"/>
    <property type="molecule type" value="Genomic_DNA"/>
</dbReference>
<dbReference type="KEGG" id="aup:AsAng_0000870"/>
<accession>A0A915Y9T7</accession>
<protein>
    <submittedName>
        <fullName evidence="1">Uncharacterized protein</fullName>
    </submittedName>
</protein>
<name>A0A915Y9T7_9BACT</name>
<keyword evidence="2" id="KW-1185">Reference proteome</keyword>
<organism evidence="1 2">
    <name type="scientific">Aureispira anguillae</name>
    <dbReference type="NCBI Taxonomy" id="2864201"/>
    <lineage>
        <taxon>Bacteria</taxon>
        <taxon>Pseudomonadati</taxon>
        <taxon>Bacteroidota</taxon>
        <taxon>Saprospiria</taxon>
        <taxon>Saprospirales</taxon>
        <taxon>Saprospiraceae</taxon>
        <taxon>Aureispira</taxon>
    </lineage>
</organism>
<gene>
    <name evidence="1" type="ORF">AsAng_0000870</name>
</gene>
<evidence type="ECO:0000313" key="2">
    <source>
        <dbReference type="Proteomes" id="UP001060919"/>
    </source>
</evidence>
<evidence type="ECO:0000313" key="1">
    <source>
        <dbReference type="EMBL" id="BDS09389.1"/>
    </source>
</evidence>
<dbReference type="AlphaFoldDB" id="A0A915Y9T7"/>
<dbReference type="Proteomes" id="UP001060919">
    <property type="component" value="Chromosome"/>
</dbReference>